<dbReference type="EMBL" id="JBHSDJ010000132">
    <property type="protein sequence ID" value="MFC4249348.1"/>
    <property type="molecule type" value="Genomic_DNA"/>
</dbReference>
<evidence type="ECO:0000313" key="1">
    <source>
        <dbReference type="EMBL" id="MFC4249348.1"/>
    </source>
</evidence>
<proteinExistence type="predicted"/>
<name>A0ABD5P612_9EURY</name>
<dbReference type="GeneID" id="71855761"/>
<sequence>MAHRRRRRWRPIRRPLDAAVRSSERFVRGRLEVDGTATLWLDVRAING</sequence>
<accession>A0ABD5P612</accession>
<comment type="caution">
    <text evidence="1">The sequence shown here is derived from an EMBL/GenBank/DDBJ whole genome shotgun (WGS) entry which is preliminary data.</text>
</comment>
<dbReference type="RefSeq" id="WP_246970680.1">
    <property type="nucleotide sequence ID" value="NZ_CP095397.1"/>
</dbReference>
<dbReference type="AlphaFoldDB" id="A0ABD5P612"/>
<reference evidence="1 2" key="1">
    <citation type="journal article" date="2014" name="Int. J. Syst. Evol. Microbiol.">
        <title>Complete genome sequence of Corynebacterium casei LMG S-19264T (=DSM 44701T), isolated from a smear-ripened cheese.</title>
        <authorList>
            <consortium name="US DOE Joint Genome Institute (JGI-PGF)"/>
            <person name="Walter F."/>
            <person name="Albersmeier A."/>
            <person name="Kalinowski J."/>
            <person name="Ruckert C."/>
        </authorList>
    </citation>
    <scope>NUCLEOTIDE SEQUENCE [LARGE SCALE GENOMIC DNA]</scope>
    <source>
        <strain evidence="1 2">IBRC-M 10912</strain>
    </source>
</reference>
<organism evidence="1 2">
    <name type="scientific">Natribaculum luteum</name>
    <dbReference type="NCBI Taxonomy" id="1586232"/>
    <lineage>
        <taxon>Archaea</taxon>
        <taxon>Methanobacteriati</taxon>
        <taxon>Methanobacteriota</taxon>
        <taxon>Stenosarchaea group</taxon>
        <taxon>Halobacteria</taxon>
        <taxon>Halobacteriales</taxon>
        <taxon>Natrialbaceae</taxon>
        <taxon>Natribaculum</taxon>
    </lineage>
</organism>
<protein>
    <submittedName>
        <fullName evidence="1">Uncharacterized protein</fullName>
    </submittedName>
</protein>
<dbReference type="Proteomes" id="UP001595821">
    <property type="component" value="Unassembled WGS sequence"/>
</dbReference>
<gene>
    <name evidence="1" type="ORF">ACFOZ7_20855</name>
</gene>
<evidence type="ECO:0000313" key="2">
    <source>
        <dbReference type="Proteomes" id="UP001595821"/>
    </source>
</evidence>